<evidence type="ECO:0000256" key="8">
    <source>
        <dbReference type="PIRSR" id="PIRSR038994-3"/>
    </source>
</evidence>
<accession>A0A1P8UWV5</accession>
<evidence type="ECO:0000313" key="10">
    <source>
        <dbReference type="EMBL" id="APZ53873.1"/>
    </source>
</evidence>
<dbReference type="STRING" id="1250539.Ga0080574_TMP3539"/>
<dbReference type="InterPro" id="IPR011059">
    <property type="entry name" value="Metal-dep_hydrolase_composite"/>
</dbReference>
<dbReference type="RefSeq" id="WP_076702847.1">
    <property type="nucleotide sequence ID" value="NZ_CP015093.1"/>
</dbReference>
<organism evidence="10 11">
    <name type="scientific">Salipiger abyssi</name>
    <dbReference type="NCBI Taxonomy" id="1250539"/>
    <lineage>
        <taxon>Bacteria</taxon>
        <taxon>Pseudomonadati</taxon>
        <taxon>Pseudomonadota</taxon>
        <taxon>Alphaproteobacteria</taxon>
        <taxon>Rhodobacterales</taxon>
        <taxon>Roseobacteraceae</taxon>
        <taxon>Salipiger</taxon>
    </lineage>
</organism>
<dbReference type="KEGG" id="paby:Ga0080574_TMP3539"/>
<dbReference type="GO" id="GO:0046872">
    <property type="term" value="F:metal ion binding"/>
    <property type="evidence" value="ECO:0007669"/>
    <property type="project" value="UniProtKB-KW"/>
</dbReference>
<evidence type="ECO:0000256" key="2">
    <source>
        <dbReference type="ARBA" id="ARBA00022723"/>
    </source>
</evidence>
<keyword evidence="4 5" id="KW-0119">Carbohydrate metabolism</keyword>
<dbReference type="InterPro" id="IPR032466">
    <property type="entry name" value="Metal_Hydrolase"/>
</dbReference>
<reference evidence="10 11" key="1">
    <citation type="submission" date="2016-04" db="EMBL/GenBank/DDBJ databases">
        <title>Deep-sea bacteria in the southern Pacific.</title>
        <authorList>
            <person name="Tang K."/>
        </authorList>
    </citation>
    <scope>NUCLEOTIDE SEQUENCE [LARGE SCALE GENOMIC DNA]</scope>
    <source>
        <strain evidence="10 11">JLT2014</strain>
    </source>
</reference>
<feature type="domain" description="Amidohydrolase-related" evidence="9">
    <location>
        <begin position="53"/>
        <end position="366"/>
    </location>
</feature>
<evidence type="ECO:0000313" key="11">
    <source>
        <dbReference type="Proteomes" id="UP000187059"/>
    </source>
</evidence>
<dbReference type="Gene3D" id="2.30.40.10">
    <property type="entry name" value="Urease, subunit C, domain 1"/>
    <property type="match status" value="1"/>
</dbReference>
<dbReference type="NCBIfam" id="TIGR00221">
    <property type="entry name" value="nagA"/>
    <property type="match status" value="1"/>
</dbReference>
<keyword evidence="3 5" id="KW-0378">Hydrolase</keyword>
<evidence type="ECO:0000256" key="7">
    <source>
        <dbReference type="PIRSR" id="PIRSR038994-2"/>
    </source>
</evidence>
<dbReference type="AlphaFoldDB" id="A0A1P8UWV5"/>
<feature type="active site" description="Proton donor/acceptor" evidence="6">
    <location>
        <position position="276"/>
    </location>
</feature>
<evidence type="ECO:0000256" key="5">
    <source>
        <dbReference type="PIRNR" id="PIRNR038994"/>
    </source>
</evidence>
<evidence type="ECO:0000256" key="3">
    <source>
        <dbReference type="ARBA" id="ARBA00022801"/>
    </source>
</evidence>
<feature type="binding site" evidence="7">
    <location>
        <begin position="309"/>
        <end position="311"/>
    </location>
    <ligand>
        <name>substrate</name>
    </ligand>
</feature>
<evidence type="ECO:0000256" key="6">
    <source>
        <dbReference type="PIRSR" id="PIRSR038994-1"/>
    </source>
</evidence>
<dbReference type="GO" id="GO:0008448">
    <property type="term" value="F:N-acetylglucosamine-6-phosphate deacetylase activity"/>
    <property type="evidence" value="ECO:0007669"/>
    <property type="project" value="UniProtKB-EC"/>
</dbReference>
<keyword evidence="11" id="KW-1185">Reference proteome</keyword>
<dbReference type="Gene3D" id="3.20.20.140">
    <property type="entry name" value="Metal-dependent hydrolases"/>
    <property type="match status" value="1"/>
</dbReference>
<feature type="binding site" evidence="8">
    <location>
        <position position="217"/>
    </location>
    <ligand>
        <name>Zn(2+)</name>
        <dbReference type="ChEBI" id="CHEBI:29105"/>
    </ligand>
</feature>
<dbReference type="PANTHER" id="PTHR11113:SF14">
    <property type="entry name" value="N-ACETYLGLUCOSAMINE-6-PHOSPHATE DEACETYLASE"/>
    <property type="match status" value="1"/>
</dbReference>
<dbReference type="Pfam" id="PF01979">
    <property type="entry name" value="Amidohydro_1"/>
    <property type="match status" value="1"/>
</dbReference>
<evidence type="ECO:0000256" key="1">
    <source>
        <dbReference type="ARBA" id="ARBA00010716"/>
    </source>
</evidence>
<feature type="binding site" evidence="8">
    <location>
        <position position="130"/>
    </location>
    <ligand>
        <name>Zn(2+)</name>
        <dbReference type="ChEBI" id="CHEBI:29105"/>
    </ligand>
</feature>
<feature type="binding site" evidence="8">
    <location>
        <position position="196"/>
    </location>
    <ligand>
        <name>Zn(2+)</name>
        <dbReference type="ChEBI" id="CHEBI:29105"/>
    </ligand>
</feature>
<dbReference type="OrthoDB" id="9776488at2"/>
<feature type="binding site" evidence="7">
    <location>
        <begin position="220"/>
        <end position="221"/>
    </location>
    <ligand>
        <name>substrate</name>
    </ligand>
</feature>
<sequence length="379" mass="38672">MSDITFRGGPIFDGSQLLTGHALSMAGGKVVALAPERDMAPSGRVLELDGDLLAPGYVDLQVNGGGGVMVNDGPTIADLARIAEAHRRLGSTSILPTLITDTFERTRAAVKVTVQAIAEGMPGIGGLHLEGPHLALSRKGAHDPALIRPMQTPDLELLCEAAARLPVLMVTVAPESVSREQVARLARAGAVVSLGHSDTDFETALDYAAAGARCVTHLFNAMSPLDKRAPGLVGAALHSDTLAAGLIADGIHVHPAAMRIALAAKAGESGVFLVTDAMAPAGTDATGFELNGRRITREQGKLVLSDGTLAGADLDLTRAINLLVSEVGIGLERALAMATSVPAGVAGLPQGAGRLVAGGRAAAIRLAQTPDGLVLRGTV</sequence>
<dbReference type="EMBL" id="CP015093">
    <property type="protein sequence ID" value="APZ53873.1"/>
    <property type="molecule type" value="Genomic_DNA"/>
</dbReference>
<proteinExistence type="inferred from homology"/>
<feature type="binding site" evidence="7">
    <location>
        <position position="141"/>
    </location>
    <ligand>
        <name>substrate</name>
    </ligand>
</feature>
<gene>
    <name evidence="10" type="ORF">Ga0080574_TMP3539</name>
</gene>
<evidence type="ECO:0000256" key="4">
    <source>
        <dbReference type="ARBA" id="ARBA00023277"/>
    </source>
</evidence>
<evidence type="ECO:0000259" key="9">
    <source>
        <dbReference type="Pfam" id="PF01979"/>
    </source>
</evidence>
<comment type="cofactor">
    <cofactor evidence="8">
        <name>a divalent metal cation</name>
        <dbReference type="ChEBI" id="CHEBI:60240"/>
    </cofactor>
    <text evidence="8">Binds 1 divalent metal cation per subunit.</text>
</comment>
<dbReference type="Proteomes" id="UP000187059">
    <property type="component" value="Chromosome"/>
</dbReference>
<protein>
    <submittedName>
        <fullName evidence="10">N-acetylglucosamine 6-phosphate deacetylase</fullName>
        <ecNumber evidence="10">3.5.1.25</ecNumber>
    </submittedName>
</protein>
<dbReference type="SUPFAM" id="SSF51556">
    <property type="entry name" value="Metallo-dependent hydrolases"/>
    <property type="match status" value="1"/>
</dbReference>
<keyword evidence="2 8" id="KW-0479">Metal-binding</keyword>
<feature type="binding site" evidence="7">
    <location>
        <position position="228"/>
    </location>
    <ligand>
        <name>substrate</name>
    </ligand>
</feature>
<dbReference type="GO" id="GO:0006046">
    <property type="term" value="P:N-acetylglucosamine catabolic process"/>
    <property type="evidence" value="ECO:0007669"/>
    <property type="project" value="TreeGrafter"/>
</dbReference>
<dbReference type="InterPro" id="IPR006680">
    <property type="entry name" value="Amidohydro-rel"/>
</dbReference>
<dbReference type="PIRSF" id="PIRSF038994">
    <property type="entry name" value="NagA"/>
    <property type="match status" value="1"/>
</dbReference>
<dbReference type="InterPro" id="IPR003764">
    <property type="entry name" value="GlcNAc_6-P_deAcase"/>
</dbReference>
<dbReference type="EC" id="3.5.1.25" evidence="10"/>
<comment type="similarity">
    <text evidence="1 5">Belongs to the metallo-dependent hydrolases superfamily. NagA family.</text>
</comment>
<feature type="binding site" evidence="7">
    <location>
        <position position="252"/>
    </location>
    <ligand>
        <name>substrate</name>
    </ligand>
</feature>
<dbReference type="SUPFAM" id="SSF51338">
    <property type="entry name" value="Composite domain of metallo-dependent hydrolases"/>
    <property type="match status" value="1"/>
</dbReference>
<dbReference type="PANTHER" id="PTHR11113">
    <property type="entry name" value="N-ACETYLGLUCOSAMINE-6-PHOSPHATE DEACETYLASE"/>
    <property type="match status" value="1"/>
</dbReference>
<name>A0A1P8UWV5_9RHOB</name>